<dbReference type="EMBL" id="JNGW01000052">
    <property type="protein sequence ID" value="KDR52578.1"/>
    <property type="molecule type" value="Genomic_DNA"/>
</dbReference>
<dbReference type="PROSITE" id="PS00763">
    <property type="entry name" value="GLUTATHIONE_PEROXID_2"/>
    <property type="match status" value="1"/>
</dbReference>
<dbReference type="PANTHER" id="PTHR11592">
    <property type="entry name" value="GLUTATHIONE PEROXIDASE"/>
    <property type="match status" value="1"/>
</dbReference>
<organism evidence="7 8">
    <name type="scientific">Hoylesella loescheii DSM 19665 = JCM 12249 = ATCC 15930</name>
    <dbReference type="NCBI Taxonomy" id="1122985"/>
    <lineage>
        <taxon>Bacteria</taxon>
        <taxon>Pseudomonadati</taxon>
        <taxon>Bacteroidota</taxon>
        <taxon>Bacteroidia</taxon>
        <taxon>Bacteroidales</taxon>
        <taxon>Prevotellaceae</taxon>
        <taxon>Hoylesella</taxon>
    </lineage>
</organism>
<evidence type="ECO:0000256" key="6">
    <source>
        <dbReference type="SAM" id="Phobius"/>
    </source>
</evidence>
<dbReference type="PIRSF" id="PIRSF000303">
    <property type="entry name" value="Glutathion_perox"/>
    <property type="match status" value="1"/>
</dbReference>
<dbReference type="PANTHER" id="PTHR11592:SF78">
    <property type="entry name" value="GLUTATHIONE PEROXIDASE"/>
    <property type="match status" value="1"/>
</dbReference>
<protein>
    <recommendedName>
        <fullName evidence="5">Glutathione peroxidase</fullName>
    </recommendedName>
</protein>
<dbReference type="InterPro" id="IPR036249">
    <property type="entry name" value="Thioredoxin-like_sf"/>
</dbReference>
<dbReference type="GO" id="GO:0004601">
    <property type="term" value="F:peroxidase activity"/>
    <property type="evidence" value="ECO:0007669"/>
    <property type="project" value="UniProtKB-KW"/>
</dbReference>
<dbReference type="Proteomes" id="UP000027442">
    <property type="component" value="Unassembled WGS sequence"/>
</dbReference>
<evidence type="ECO:0000256" key="4">
    <source>
        <dbReference type="PIRSR" id="PIRSR000303-1"/>
    </source>
</evidence>
<dbReference type="InterPro" id="IPR029759">
    <property type="entry name" value="GPX_AS"/>
</dbReference>
<keyword evidence="6" id="KW-1133">Transmembrane helix</keyword>
<dbReference type="eggNOG" id="COG0386">
    <property type="taxonomic scope" value="Bacteria"/>
</dbReference>
<dbReference type="PRINTS" id="PR01011">
    <property type="entry name" value="GLUTPROXDASE"/>
</dbReference>
<keyword evidence="2 5" id="KW-0575">Peroxidase</keyword>
<dbReference type="PROSITE" id="PS00460">
    <property type="entry name" value="GLUTATHIONE_PEROXID_1"/>
    <property type="match status" value="1"/>
</dbReference>
<feature type="transmembrane region" description="Helical" evidence="6">
    <location>
        <begin position="24"/>
        <end position="43"/>
    </location>
</feature>
<reference evidence="7 8" key="1">
    <citation type="submission" date="2013-08" db="EMBL/GenBank/DDBJ databases">
        <authorList>
            <person name="Weinstock G."/>
            <person name="Sodergren E."/>
            <person name="Wylie T."/>
            <person name="Fulton L."/>
            <person name="Fulton R."/>
            <person name="Fronick C."/>
            <person name="O'Laughlin M."/>
            <person name="Godfrey J."/>
            <person name="Miner T."/>
            <person name="Herter B."/>
            <person name="Appelbaum E."/>
            <person name="Cordes M."/>
            <person name="Lek S."/>
            <person name="Wollam A."/>
            <person name="Pepin K.H."/>
            <person name="Palsikar V.B."/>
            <person name="Mitreva M."/>
            <person name="Wilson R.K."/>
        </authorList>
    </citation>
    <scope>NUCLEOTIDE SEQUENCE [LARGE SCALE GENOMIC DNA]</scope>
    <source>
        <strain evidence="7 8">ATCC 15930</strain>
    </source>
</reference>
<name>A0A069QIA3_HOYLO</name>
<dbReference type="HOGENOM" id="CLU_029507_2_2_10"/>
<dbReference type="Pfam" id="PF00255">
    <property type="entry name" value="GSHPx"/>
    <property type="match status" value="1"/>
</dbReference>
<evidence type="ECO:0000256" key="3">
    <source>
        <dbReference type="ARBA" id="ARBA00023002"/>
    </source>
</evidence>
<dbReference type="FunFam" id="3.40.30.10:FF:000010">
    <property type="entry name" value="Glutathione peroxidase"/>
    <property type="match status" value="1"/>
</dbReference>
<dbReference type="PROSITE" id="PS51355">
    <property type="entry name" value="GLUTATHIONE_PEROXID_3"/>
    <property type="match status" value="1"/>
</dbReference>
<dbReference type="AlphaFoldDB" id="A0A069QIA3"/>
<dbReference type="GO" id="GO:0034599">
    <property type="term" value="P:cellular response to oxidative stress"/>
    <property type="evidence" value="ECO:0007669"/>
    <property type="project" value="TreeGrafter"/>
</dbReference>
<dbReference type="SUPFAM" id="SSF52833">
    <property type="entry name" value="Thioredoxin-like"/>
    <property type="match status" value="1"/>
</dbReference>
<keyword evidence="6" id="KW-0812">Transmembrane</keyword>
<evidence type="ECO:0000256" key="2">
    <source>
        <dbReference type="ARBA" id="ARBA00022559"/>
    </source>
</evidence>
<dbReference type="CDD" id="cd00340">
    <property type="entry name" value="GSH_Peroxidase"/>
    <property type="match status" value="1"/>
</dbReference>
<comment type="similarity">
    <text evidence="1 5">Belongs to the glutathione peroxidase family.</text>
</comment>
<dbReference type="InterPro" id="IPR029760">
    <property type="entry name" value="GPX_CS"/>
</dbReference>
<dbReference type="InterPro" id="IPR000889">
    <property type="entry name" value="Glutathione_peroxidase"/>
</dbReference>
<proteinExistence type="inferred from homology"/>
<keyword evidence="3 5" id="KW-0560">Oxidoreductase</keyword>
<comment type="caution">
    <text evidence="7">The sequence shown here is derived from an EMBL/GenBank/DDBJ whole genome shotgun (WGS) entry which is preliminary data.</text>
</comment>
<evidence type="ECO:0000256" key="1">
    <source>
        <dbReference type="ARBA" id="ARBA00006926"/>
    </source>
</evidence>
<evidence type="ECO:0000313" key="7">
    <source>
        <dbReference type="EMBL" id="KDR52578.1"/>
    </source>
</evidence>
<keyword evidence="6" id="KW-0472">Membrane</keyword>
<keyword evidence="8" id="KW-1185">Reference proteome</keyword>
<accession>A0A069QIA3</accession>
<feature type="active site" evidence="4">
    <location>
        <position position="79"/>
    </location>
</feature>
<sequence>MRPIRGWDEAVFLLIKDFMYSKLYFLRTLTFAIFALFAFSGMAQKNIYGFKVKDENGRMVSLSKYRGKVLLIVNTATQCGLTPQYKPLQELYDKYRDKGLVVLGFPCNQFKGQAPGTNKEIRQFCEANYGVTFPQFAKIDVNGKNAIPLYRYLKRQQPFFGYLMSDSTQRAEFERLPKDVPLNVMYDIQWNFTKFIVDREGKVVKRIEPKDTMPYLEEEVAKVVGQDR</sequence>
<evidence type="ECO:0000313" key="8">
    <source>
        <dbReference type="Proteomes" id="UP000027442"/>
    </source>
</evidence>
<evidence type="ECO:0000256" key="5">
    <source>
        <dbReference type="RuleBase" id="RU000499"/>
    </source>
</evidence>
<dbReference type="PATRIC" id="fig|1122985.7.peg.1391"/>
<gene>
    <name evidence="7" type="ORF">HMPREF1991_01339</name>
</gene>
<dbReference type="Gene3D" id="3.40.30.10">
    <property type="entry name" value="Glutaredoxin"/>
    <property type="match status" value="1"/>
</dbReference>